<dbReference type="SUPFAM" id="SSF53807">
    <property type="entry name" value="Helical backbone' metal receptor"/>
    <property type="match status" value="1"/>
</dbReference>
<dbReference type="InterPro" id="IPR006127">
    <property type="entry name" value="ZnuA-like"/>
</dbReference>
<sequence length="252" mass="27848">MIGLLGLLLPSLSRLKNTRLLVRVGLDYDVWLNRLIKQSGRTDLTRGGEAVVDASRNVLLLEVKQGGFQSDGHAHGAGNPHYWLDPDNAAVITGNIAEALARLDPTHARQYVQQRNAFLALLKEKTLAWQDQLKPWAGVPLLVYHNNWPYLARRFKLNMAATVETRPGVAPSPKALATLVQTVQTRNIRWLIRQPSEPTRDLEFIARKTGAHIVSLAASVGDAPGINNYVDLFEYNVQVLQKALSATPGSQP</sequence>
<keyword evidence="2" id="KW-1185">Reference proteome</keyword>
<dbReference type="EMBL" id="JANIGO010000001">
    <property type="protein sequence ID" value="MCQ8895280.1"/>
    <property type="molecule type" value="Genomic_DNA"/>
</dbReference>
<dbReference type="RefSeq" id="WP_256762958.1">
    <property type="nucleotide sequence ID" value="NZ_JANIGO010000001.1"/>
</dbReference>
<proteinExistence type="predicted"/>
<dbReference type="PANTHER" id="PTHR42953">
    <property type="entry name" value="HIGH-AFFINITY ZINC UPTAKE SYSTEM PROTEIN ZNUA-RELATED"/>
    <property type="match status" value="1"/>
</dbReference>
<accession>A0ABT1WCQ2</accession>
<evidence type="ECO:0000313" key="2">
    <source>
        <dbReference type="Proteomes" id="UP001204142"/>
    </source>
</evidence>
<evidence type="ECO:0000313" key="1">
    <source>
        <dbReference type="EMBL" id="MCQ8895280.1"/>
    </source>
</evidence>
<reference evidence="1 2" key="1">
    <citation type="submission" date="2022-07" db="EMBL/GenBank/DDBJ databases">
        <authorList>
            <person name="Xamxidin M."/>
            <person name="Wu M."/>
        </authorList>
    </citation>
    <scope>NUCLEOTIDE SEQUENCE [LARGE SCALE GENOMIC DNA]</scope>
    <source>
        <strain evidence="1 2">NBRC 111650</strain>
    </source>
</reference>
<dbReference type="PANTHER" id="PTHR42953:SF2">
    <property type="entry name" value="ADHESION PROTEIN"/>
    <property type="match status" value="1"/>
</dbReference>
<name>A0ABT1WCQ2_9BURK</name>
<comment type="caution">
    <text evidence="1">The sequence shown here is derived from an EMBL/GenBank/DDBJ whole genome shotgun (WGS) entry which is preliminary data.</text>
</comment>
<gene>
    <name evidence="1" type="ORF">NQT62_02355</name>
</gene>
<dbReference type="InterPro" id="IPR050492">
    <property type="entry name" value="Bact_metal-bind_prot9"/>
</dbReference>
<protein>
    <submittedName>
        <fullName evidence="1">Metal ABC transporter substrate-binding protein</fullName>
    </submittedName>
</protein>
<dbReference type="Pfam" id="PF01297">
    <property type="entry name" value="ZnuA"/>
    <property type="match status" value="1"/>
</dbReference>
<dbReference type="Proteomes" id="UP001204142">
    <property type="component" value="Unassembled WGS sequence"/>
</dbReference>
<organism evidence="1 2">
    <name type="scientific">Limnobacter humi</name>
    <dbReference type="NCBI Taxonomy" id="1778671"/>
    <lineage>
        <taxon>Bacteria</taxon>
        <taxon>Pseudomonadati</taxon>
        <taxon>Pseudomonadota</taxon>
        <taxon>Betaproteobacteria</taxon>
        <taxon>Burkholderiales</taxon>
        <taxon>Burkholderiaceae</taxon>
        <taxon>Limnobacter</taxon>
    </lineage>
</organism>
<dbReference type="Gene3D" id="3.40.50.1980">
    <property type="entry name" value="Nitrogenase molybdenum iron protein domain"/>
    <property type="match status" value="2"/>
</dbReference>